<reference evidence="2" key="1">
    <citation type="journal article" date="2020" name="Nat. Ecol. Evol.">
        <title>Deeply conserved synteny resolves early events in vertebrate evolution.</title>
        <authorList>
            <person name="Simakov O."/>
            <person name="Marletaz F."/>
            <person name="Yue J.X."/>
            <person name="O'Connell B."/>
            <person name="Jenkins J."/>
            <person name="Brandt A."/>
            <person name="Calef R."/>
            <person name="Tung C.H."/>
            <person name="Huang T.K."/>
            <person name="Schmutz J."/>
            <person name="Satoh N."/>
            <person name="Yu J.K."/>
            <person name="Putnam N.H."/>
            <person name="Green R.E."/>
            <person name="Rokhsar D.S."/>
        </authorList>
    </citation>
    <scope>NUCLEOTIDE SEQUENCE [LARGE SCALE GENOMIC DNA]</scope>
    <source>
        <strain evidence="2">S238N-H82</strain>
    </source>
</reference>
<dbReference type="GeneID" id="118418711"/>
<dbReference type="Proteomes" id="UP000001554">
    <property type="component" value="Chromosome 6"/>
</dbReference>
<protein>
    <submittedName>
        <fullName evidence="3">Uncharacterized protein LOC118418711</fullName>
    </submittedName>
</protein>
<organism evidence="2 3">
    <name type="scientific">Branchiostoma floridae</name>
    <name type="common">Florida lancelet</name>
    <name type="synonym">Amphioxus</name>
    <dbReference type="NCBI Taxonomy" id="7739"/>
    <lineage>
        <taxon>Eukaryota</taxon>
        <taxon>Metazoa</taxon>
        <taxon>Chordata</taxon>
        <taxon>Cephalochordata</taxon>
        <taxon>Leptocardii</taxon>
        <taxon>Amphioxiformes</taxon>
        <taxon>Branchiostomatidae</taxon>
        <taxon>Branchiostoma</taxon>
    </lineage>
</organism>
<evidence type="ECO:0000313" key="2">
    <source>
        <dbReference type="Proteomes" id="UP000001554"/>
    </source>
</evidence>
<keyword evidence="2" id="KW-1185">Reference proteome</keyword>
<dbReference type="RefSeq" id="XP_035680668.1">
    <property type="nucleotide sequence ID" value="XM_035824775.1"/>
</dbReference>
<dbReference type="AlphaFoldDB" id="A0A9J7LD41"/>
<name>A0A9J7LD41_BRAFL</name>
<accession>A0A9J7LD41</accession>
<evidence type="ECO:0000256" key="1">
    <source>
        <dbReference type="SAM" id="MobiDB-lite"/>
    </source>
</evidence>
<reference evidence="3" key="2">
    <citation type="submission" date="2025-08" db="UniProtKB">
        <authorList>
            <consortium name="RefSeq"/>
        </authorList>
    </citation>
    <scope>IDENTIFICATION</scope>
    <source>
        <strain evidence="3">S238N-H82</strain>
        <tissue evidence="3">Testes</tissue>
    </source>
</reference>
<proteinExistence type="predicted"/>
<dbReference type="OrthoDB" id="10058798at2759"/>
<feature type="region of interest" description="Disordered" evidence="1">
    <location>
        <begin position="15"/>
        <end position="35"/>
    </location>
</feature>
<sequence>MSRFNMLKKRLEKMQNCYGNKAGRPSQDEQEEQNERLAGRHIETLAFLQEIAKENKELKAKVETLEVRRPSDLRVLNLNCSDLHLRRLSKVLSGSSLKYNM</sequence>
<evidence type="ECO:0000313" key="3">
    <source>
        <dbReference type="RefSeq" id="XP_035680668.1"/>
    </source>
</evidence>
<dbReference type="KEGG" id="bfo:118418711"/>
<gene>
    <name evidence="3" type="primary">LOC118418711</name>
</gene>